<name>A0A7E5W575_TRINI</name>
<comment type="cofactor">
    <cofactor evidence="1">
        <name>Mg(2+)</name>
        <dbReference type="ChEBI" id="CHEBI:18420"/>
    </cofactor>
</comment>
<evidence type="ECO:0000313" key="10">
    <source>
        <dbReference type="RefSeq" id="XP_026735828.1"/>
    </source>
</evidence>
<dbReference type="GeneID" id="113499518"/>
<dbReference type="KEGG" id="tnl:113499518"/>
<comment type="catalytic activity">
    <reaction evidence="6">
        <text>psi-UMP + H2O = pseudouridine + phosphate</text>
        <dbReference type="Rhea" id="RHEA:10944"/>
        <dbReference type="ChEBI" id="CHEBI:15377"/>
        <dbReference type="ChEBI" id="CHEBI:17802"/>
        <dbReference type="ChEBI" id="CHEBI:43474"/>
        <dbReference type="ChEBI" id="CHEBI:58380"/>
        <dbReference type="EC" id="3.1.3.96"/>
    </reaction>
</comment>
<dbReference type="FunFam" id="3.40.50.1000:FF:000055">
    <property type="entry name" value="Haloacid dehalogenase-like hydrolase family protein"/>
    <property type="match status" value="1"/>
</dbReference>
<dbReference type="RefSeq" id="XP_026735828.1">
    <property type="nucleotide sequence ID" value="XM_026880027.1"/>
</dbReference>
<keyword evidence="9" id="KW-1185">Reference proteome</keyword>
<dbReference type="SFLD" id="SFLDS00003">
    <property type="entry name" value="Haloacid_Dehalogenase"/>
    <property type="match status" value="1"/>
</dbReference>
<dbReference type="OrthoDB" id="40579at2759"/>
<dbReference type="SFLD" id="SFLDG01129">
    <property type="entry name" value="C1.5:_HAD__Beta-PGM__Phosphata"/>
    <property type="match status" value="1"/>
</dbReference>
<dbReference type="InterPro" id="IPR023198">
    <property type="entry name" value="PGP-like_dom2"/>
</dbReference>
<protein>
    <recommendedName>
        <fullName evidence="7">pseudouridine 5'-phosphatase</fullName>
        <ecNumber evidence="7">3.1.3.96</ecNumber>
    </recommendedName>
    <alternativeName>
        <fullName evidence="8">Pseudouridine-5'-monophosphatase</fullName>
    </alternativeName>
</protein>
<dbReference type="NCBIfam" id="TIGR01509">
    <property type="entry name" value="HAD-SF-IA-v3"/>
    <property type="match status" value="1"/>
</dbReference>
<keyword evidence="4" id="KW-0378">Hydrolase</keyword>
<dbReference type="GO" id="GO:0046872">
    <property type="term" value="F:metal ion binding"/>
    <property type="evidence" value="ECO:0007669"/>
    <property type="project" value="UniProtKB-KW"/>
</dbReference>
<dbReference type="FunFam" id="1.10.150.240:FF:000001">
    <property type="entry name" value="Haloacid dehalogenase-like hydrolase domain"/>
    <property type="match status" value="1"/>
</dbReference>
<dbReference type="InParanoid" id="A0A7E5W575"/>
<comment type="similarity">
    <text evidence="2">Belongs to the HAD-like hydrolase superfamily. CbbY/CbbZ/Gph/YieH family.</text>
</comment>
<evidence type="ECO:0000256" key="1">
    <source>
        <dbReference type="ARBA" id="ARBA00001946"/>
    </source>
</evidence>
<dbReference type="Gene3D" id="3.40.50.1000">
    <property type="entry name" value="HAD superfamily/HAD-like"/>
    <property type="match status" value="1"/>
</dbReference>
<gene>
    <name evidence="10" type="primary">LOC113499518</name>
</gene>
<keyword evidence="5" id="KW-0460">Magnesium</keyword>
<dbReference type="PANTHER" id="PTHR18901:SF38">
    <property type="entry name" value="PSEUDOURIDINE-5'-PHOSPHATASE"/>
    <property type="match status" value="1"/>
</dbReference>
<evidence type="ECO:0000256" key="2">
    <source>
        <dbReference type="ARBA" id="ARBA00006171"/>
    </source>
</evidence>
<dbReference type="InterPro" id="IPR023214">
    <property type="entry name" value="HAD_sf"/>
</dbReference>
<dbReference type="PANTHER" id="PTHR18901">
    <property type="entry name" value="2-DEOXYGLUCOSE-6-PHOSPHATE PHOSPHATASE 2"/>
    <property type="match status" value="1"/>
</dbReference>
<evidence type="ECO:0000256" key="7">
    <source>
        <dbReference type="ARBA" id="ARBA00066578"/>
    </source>
</evidence>
<keyword evidence="3" id="KW-0479">Metal-binding</keyword>
<dbReference type="InterPro" id="IPR006439">
    <property type="entry name" value="HAD-SF_hydro_IA"/>
</dbReference>
<dbReference type="InterPro" id="IPR041492">
    <property type="entry name" value="HAD_2"/>
</dbReference>
<evidence type="ECO:0000256" key="5">
    <source>
        <dbReference type="ARBA" id="ARBA00022842"/>
    </source>
</evidence>
<sequence>MQYKNVTHVLFDLDGLLLDSEILYTETFTTVCAKYGKTFTWEIKASLLGFQGHECAEKIVKELDLPITKDEFQKECCELYEVLFPNVQLMPGARRLVEHLYKKGVPIALATSSNKDSVDKKMKNHSDLLGMFHHLTMGSSDPEVTKGKPDPAIFLVCASRFPDKPKPEDCLVFEDAVNGIKAANAANMQVVAVPDPRIDPEQLKTATLVLESLDQFKPELFGLPAFDN</sequence>
<dbReference type="FunCoup" id="A0A7E5W575">
    <property type="interactions" value="434"/>
</dbReference>
<dbReference type="Proteomes" id="UP000322000">
    <property type="component" value="Chromosome 12"/>
</dbReference>
<organism evidence="9 10">
    <name type="scientific">Trichoplusia ni</name>
    <name type="common">Cabbage looper</name>
    <dbReference type="NCBI Taxonomy" id="7111"/>
    <lineage>
        <taxon>Eukaryota</taxon>
        <taxon>Metazoa</taxon>
        <taxon>Ecdysozoa</taxon>
        <taxon>Arthropoda</taxon>
        <taxon>Hexapoda</taxon>
        <taxon>Insecta</taxon>
        <taxon>Pterygota</taxon>
        <taxon>Neoptera</taxon>
        <taxon>Endopterygota</taxon>
        <taxon>Lepidoptera</taxon>
        <taxon>Glossata</taxon>
        <taxon>Ditrysia</taxon>
        <taxon>Noctuoidea</taxon>
        <taxon>Noctuidae</taxon>
        <taxon>Plusiinae</taxon>
        <taxon>Trichoplusia</taxon>
    </lineage>
</organism>
<dbReference type="GO" id="GO:1990738">
    <property type="term" value="F:pseudouridine 5'-phosphatase activity"/>
    <property type="evidence" value="ECO:0007669"/>
    <property type="project" value="UniProtKB-EC"/>
</dbReference>
<accession>A0A7E5W575</accession>
<dbReference type="InterPro" id="IPR036412">
    <property type="entry name" value="HAD-like_sf"/>
</dbReference>
<dbReference type="SFLD" id="SFLDG01135">
    <property type="entry name" value="C1.5.6:_HAD__Beta-PGM__Phospha"/>
    <property type="match status" value="1"/>
</dbReference>
<evidence type="ECO:0000313" key="9">
    <source>
        <dbReference type="Proteomes" id="UP000322000"/>
    </source>
</evidence>
<evidence type="ECO:0000256" key="8">
    <source>
        <dbReference type="ARBA" id="ARBA00083904"/>
    </source>
</evidence>
<evidence type="ECO:0000256" key="3">
    <source>
        <dbReference type="ARBA" id="ARBA00022723"/>
    </source>
</evidence>
<evidence type="ECO:0000256" key="4">
    <source>
        <dbReference type="ARBA" id="ARBA00022801"/>
    </source>
</evidence>
<dbReference type="Gene3D" id="1.10.150.240">
    <property type="entry name" value="Putative phosphatase, domain 2"/>
    <property type="match status" value="1"/>
</dbReference>
<dbReference type="SUPFAM" id="SSF56784">
    <property type="entry name" value="HAD-like"/>
    <property type="match status" value="1"/>
</dbReference>
<dbReference type="AlphaFoldDB" id="A0A7E5W575"/>
<evidence type="ECO:0000256" key="6">
    <source>
        <dbReference type="ARBA" id="ARBA00052504"/>
    </source>
</evidence>
<proteinExistence type="inferred from homology"/>
<dbReference type="EC" id="3.1.3.96" evidence="7"/>
<reference evidence="10" key="1">
    <citation type="submission" date="2025-08" db="UniProtKB">
        <authorList>
            <consortium name="RefSeq"/>
        </authorList>
    </citation>
    <scope>IDENTIFICATION</scope>
</reference>
<dbReference type="Pfam" id="PF13419">
    <property type="entry name" value="HAD_2"/>
    <property type="match status" value="1"/>
</dbReference>